<dbReference type="InterPro" id="IPR013103">
    <property type="entry name" value="RVT_2"/>
</dbReference>
<gene>
    <name evidence="2" type="ORF">MP_TR18958_c1_g1_i1_g.54273</name>
</gene>
<dbReference type="AlphaFoldDB" id="A0A1J3JIQ3"/>
<dbReference type="PANTHER" id="PTHR11439">
    <property type="entry name" value="GAG-POL-RELATED RETROTRANSPOSON"/>
    <property type="match status" value="1"/>
</dbReference>
<name>A0A1J3JIQ3_NOCCA</name>
<dbReference type="PANTHER" id="PTHR11439:SF524">
    <property type="entry name" value="RNA-DIRECTED DNA POLYMERASE, PROTEIN KINASE RLK-PELLE-DLSV FAMILY"/>
    <property type="match status" value="1"/>
</dbReference>
<sequence length="383" mass="43071">MHQPPGFVDPDKPDHVCLLKKSLYGLKQAPRAWFQRFSQYAKKVGFVNSKSDASLFVMRKGKDFAYLLLYVDDILLTASSDTLLRSIISSLKSEFSMTDLGLLHHFLGICVHRDSNSIILSQQNYIADILHRANMTNCNPCATPVDTAGKLRADIGDLVRDPTLYRSLAGALQYLTFTRPDIAYAVQQICLYMHDPREPHFNALKRILRYLKATITQGLHLTRSTTTSITAYTDADWAGCPTTRRSTSGYCVFLGDNLISWSSKRQQTVSRSSAEAEYRGVANAVAETTWIRNLLLELHCPIAKATLVYCDNISAVYLSTNPVQHQRTKHVELDILFVREKVALGQVRVLHVPSSHQYADIFTKGLPTALFNDFKSSLNVRHS</sequence>
<evidence type="ECO:0000313" key="2">
    <source>
        <dbReference type="EMBL" id="JAU92217.1"/>
    </source>
</evidence>
<dbReference type="CDD" id="cd09272">
    <property type="entry name" value="RNase_HI_RT_Ty1"/>
    <property type="match status" value="1"/>
</dbReference>
<proteinExistence type="predicted"/>
<protein>
    <submittedName>
        <fullName evidence="2">Putative mitochondrial protein</fullName>
    </submittedName>
</protein>
<dbReference type="EMBL" id="GEVM01013721">
    <property type="protein sequence ID" value="JAU92217.1"/>
    <property type="molecule type" value="Transcribed_RNA"/>
</dbReference>
<accession>A0A1J3JIQ3</accession>
<dbReference type="Pfam" id="PF07727">
    <property type="entry name" value="RVT_2"/>
    <property type="match status" value="1"/>
</dbReference>
<dbReference type="InterPro" id="IPR043502">
    <property type="entry name" value="DNA/RNA_pol_sf"/>
</dbReference>
<dbReference type="SUPFAM" id="SSF56672">
    <property type="entry name" value="DNA/RNA polymerases"/>
    <property type="match status" value="1"/>
</dbReference>
<evidence type="ECO:0000259" key="1">
    <source>
        <dbReference type="Pfam" id="PF07727"/>
    </source>
</evidence>
<organism evidence="2">
    <name type="scientific">Noccaea caerulescens</name>
    <name type="common">Alpine penny-cress</name>
    <name type="synonym">Thlaspi caerulescens</name>
    <dbReference type="NCBI Taxonomy" id="107243"/>
    <lineage>
        <taxon>Eukaryota</taxon>
        <taxon>Viridiplantae</taxon>
        <taxon>Streptophyta</taxon>
        <taxon>Embryophyta</taxon>
        <taxon>Tracheophyta</taxon>
        <taxon>Spermatophyta</taxon>
        <taxon>Magnoliopsida</taxon>
        <taxon>eudicotyledons</taxon>
        <taxon>Gunneridae</taxon>
        <taxon>Pentapetalae</taxon>
        <taxon>rosids</taxon>
        <taxon>malvids</taxon>
        <taxon>Brassicales</taxon>
        <taxon>Brassicaceae</taxon>
        <taxon>Coluteocarpeae</taxon>
        <taxon>Noccaea</taxon>
    </lineage>
</organism>
<feature type="domain" description="Reverse transcriptase Ty1/copia-type" evidence="1">
    <location>
        <begin position="1"/>
        <end position="145"/>
    </location>
</feature>
<reference evidence="2" key="1">
    <citation type="submission" date="2016-07" db="EMBL/GenBank/DDBJ databases">
        <title>De novo transcriptome assembly of four accessions of the metal hyperaccumulator plant Noccaea caerulescens.</title>
        <authorList>
            <person name="Blande D."/>
            <person name="Halimaa P."/>
            <person name="Tervahauta A.I."/>
            <person name="Aarts M.G."/>
            <person name="Karenlampi S.O."/>
        </authorList>
    </citation>
    <scope>NUCLEOTIDE SEQUENCE</scope>
</reference>